<accession>A0A1F2P6F3</accession>
<feature type="domain" description="4Fe-4S ferredoxin-type" evidence="10">
    <location>
        <begin position="55"/>
        <end position="84"/>
    </location>
</feature>
<evidence type="ECO:0000313" key="11">
    <source>
        <dbReference type="EMBL" id="HEC57329.1"/>
    </source>
</evidence>
<keyword evidence="9" id="KW-0411">Iron-sulfur</keyword>
<dbReference type="Pfam" id="PF14697">
    <property type="entry name" value="Fer4_21"/>
    <property type="match status" value="1"/>
</dbReference>
<dbReference type="Proteomes" id="UP000185779">
    <property type="component" value="Unassembled WGS sequence"/>
</dbReference>
<dbReference type="PATRIC" id="fig|1839936.3.peg.812"/>
<keyword evidence="4" id="KW-0004">4Fe-4S</keyword>
<dbReference type="PROSITE" id="PS51379">
    <property type="entry name" value="4FE4S_FER_2"/>
    <property type="match status" value="2"/>
</dbReference>
<evidence type="ECO:0000256" key="4">
    <source>
        <dbReference type="ARBA" id="ARBA00022485"/>
    </source>
</evidence>
<evidence type="ECO:0000256" key="8">
    <source>
        <dbReference type="ARBA" id="ARBA00023004"/>
    </source>
</evidence>
<comment type="cofactor">
    <cofactor evidence="1">
        <name>[4Fe-4S] cluster</name>
        <dbReference type="ChEBI" id="CHEBI:49883"/>
    </cofactor>
</comment>
<sequence>MKLRIGAIADPGTSIVNRTGGWRSEKPLIDHSLCIRCFNCILYCPDSAVKYSEKEGIYFDYDFCKGCGICANECSGRAIYMVMEEK</sequence>
<proteinExistence type="predicted"/>
<keyword evidence="6" id="KW-0677">Repeat</keyword>
<evidence type="ECO:0000256" key="3">
    <source>
        <dbReference type="ARBA" id="ARBA00022448"/>
    </source>
</evidence>
<evidence type="ECO:0000256" key="1">
    <source>
        <dbReference type="ARBA" id="ARBA00001966"/>
    </source>
</evidence>
<keyword evidence="12" id="KW-0670">Pyruvate</keyword>
<dbReference type="SUPFAM" id="SSF54862">
    <property type="entry name" value="4Fe-4S ferredoxins"/>
    <property type="match status" value="1"/>
</dbReference>
<evidence type="ECO:0000256" key="7">
    <source>
        <dbReference type="ARBA" id="ARBA00022982"/>
    </source>
</evidence>
<dbReference type="NCBIfam" id="TIGR02179">
    <property type="entry name" value="PorD_KorD"/>
    <property type="match status" value="1"/>
</dbReference>
<dbReference type="GO" id="GO:0046872">
    <property type="term" value="F:metal ion binding"/>
    <property type="evidence" value="ECO:0007669"/>
    <property type="project" value="UniProtKB-KW"/>
</dbReference>
<evidence type="ECO:0000313" key="13">
    <source>
        <dbReference type="Proteomes" id="UP000185779"/>
    </source>
</evidence>
<dbReference type="STRING" id="1839936.SBU_000803"/>
<dbReference type="Proteomes" id="UP000885936">
    <property type="component" value="Unassembled WGS sequence"/>
</dbReference>
<dbReference type="GO" id="GO:0016625">
    <property type="term" value="F:oxidoreductase activity, acting on the aldehyde or oxo group of donors, iron-sulfur protein as acceptor"/>
    <property type="evidence" value="ECO:0007669"/>
    <property type="project" value="InterPro"/>
</dbReference>
<organism evidence="12 13">
    <name type="scientific">Candidatus Syntropharchaeum butanivorans</name>
    <dbReference type="NCBI Taxonomy" id="1839936"/>
    <lineage>
        <taxon>Archaea</taxon>
        <taxon>Methanobacteriati</taxon>
        <taxon>Methanobacteriota</taxon>
        <taxon>Stenosarchaea group</taxon>
        <taxon>Methanomicrobia</taxon>
        <taxon>Methanosarcinales</taxon>
        <taxon>ANME-2 cluster</taxon>
        <taxon>Candidatus Syntropharchaeum</taxon>
    </lineage>
</organism>
<evidence type="ECO:0000256" key="6">
    <source>
        <dbReference type="ARBA" id="ARBA00022737"/>
    </source>
</evidence>
<feature type="domain" description="4Fe-4S ferredoxin-type" evidence="10">
    <location>
        <begin position="25"/>
        <end position="54"/>
    </location>
</feature>
<dbReference type="Gene3D" id="3.30.70.20">
    <property type="match status" value="2"/>
</dbReference>
<reference evidence="12 13" key="1">
    <citation type="submission" date="2016-05" db="EMBL/GenBank/DDBJ databases">
        <title>Microbial consortia oxidize butane by reversing methanogenesis.</title>
        <authorList>
            <person name="Laso-Perez R."/>
            <person name="Richter M."/>
            <person name="Wegener G."/>
            <person name="Musat F."/>
        </authorList>
    </citation>
    <scope>NUCLEOTIDE SEQUENCE [LARGE SCALE GENOMIC DNA]</scope>
    <source>
        <strain evidence="12">BOX1</strain>
    </source>
</reference>
<protein>
    <submittedName>
        <fullName evidence="11">4Fe-4S dicluster domain-containing protein</fullName>
    </submittedName>
    <submittedName>
        <fullName evidence="12">Pyruvate synthase</fullName>
    </submittedName>
</protein>
<evidence type="ECO:0000313" key="12">
    <source>
        <dbReference type="EMBL" id="OFV66261.1"/>
    </source>
</evidence>
<dbReference type="EMBL" id="LYOR01000003">
    <property type="protein sequence ID" value="OFV66261.1"/>
    <property type="molecule type" value="Genomic_DNA"/>
</dbReference>
<evidence type="ECO:0000256" key="9">
    <source>
        <dbReference type="ARBA" id="ARBA00023014"/>
    </source>
</evidence>
<dbReference type="InterPro" id="IPR011898">
    <property type="entry name" value="PorD_KorD"/>
</dbReference>
<keyword evidence="3" id="KW-0813">Transport</keyword>
<dbReference type="AlphaFoldDB" id="A0A1F2P6F3"/>
<dbReference type="PANTHER" id="PTHR43724:SF1">
    <property type="entry name" value="PYRUVATE SYNTHASE SUBUNIT PORD"/>
    <property type="match status" value="1"/>
</dbReference>
<name>A0A1F2P6F3_9EURY</name>
<dbReference type="PANTHER" id="PTHR43724">
    <property type="entry name" value="PYRUVATE SYNTHASE SUBUNIT PORD"/>
    <property type="match status" value="1"/>
</dbReference>
<dbReference type="InterPro" id="IPR017896">
    <property type="entry name" value="4Fe4S_Fe-S-bd"/>
</dbReference>
<evidence type="ECO:0000256" key="5">
    <source>
        <dbReference type="ARBA" id="ARBA00022723"/>
    </source>
</evidence>
<dbReference type="GO" id="GO:0051539">
    <property type="term" value="F:4 iron, 4 sulfur cluster binding"/>
    <property type="evidence" value="ECO:0007669"/>
    <property type="project" value="UniProtKB-KW"/>
</dbReference>
<keyword evidence="5" id="KW-0479">Metal-binding</keyword>
<keyword evidence="7" id="KW-0249">Electron transport</keyword>
<reference evidence="11" key="2">
    <citation type="journal article" date="2020" name="mSystems">
        <title>Genome- and Community-Level Interaction Insights into Carbon Utilization and Element Cycling Functions of Hydrothermarchaeota in Hydrothermal Sediment.</title>
        <authorList>
            <person name="Zhou Z."/>
            <person name="Liu Y."/>
            <person name="Xu W."/>
            <person name="Pan J."/>
            <person name="Luo Z.H."/>
            <person name="Li M."/>
        </authorList>
    </citation>
    <scope>NUCLEOTIDE SEQUENCE [LARGE SCALE GENOMIC DNA]</scope>
    <source>
        <strain evidence="11">HyVt-386</strain>
    </source>
</reference>
<evidence type="ECO:0000256" key="2">
    <source>
        <dbReference type="ARBA" id="ARBA00011595"/>
    </source>
</evidence>
<dbReference type="EMBL" id="DRIE01000095">
    <property type="protein sequence ID" value="HEC57329.1"/>
    <property type="molecule type" value="Genomic_DNA"/>
</dbReference>
<keyword evidence="8" id="KW-0408">Iron</keyword>
<comment type="caution">
    <text evidence="12">The sequence shown here is derived from an EMBL/GenBank/DDBJ whole genome shotgun (WGS) entry which is preliminary data.</text>
</comment>
<gene>
    <name evidence="11" type="ORF">ENI32_05550</name>
    <name evidence="12" type="ORF">SBU_000803</name>
</gene>
<comment type="subunit">
    <text evidence="2">Heterotetramer of one alpha, one beta, one delta and one gamma chain.</text>
</comment>
<evidence type="ECO:0000259" key="10">
    <source>
        <dbReference type="PROSITE" id="PS51379"/>
    </source>
</evidence>
<keyword evidence="13" id="KW-1185">Reference proteome</keyword>